<dbReference type="InterPro" id="IPR037401">
    <property type="entry name" value="SnoaL-like"/>
</dbReference>
<evidence type="ECO:0000259" key="1">
    <source>
        <dbReference type="Pfam" id="PF12680"/>
    </source>
</evidence>
<evidence type="ECO:0000313" key="2">
    <source>
        <dbReference type="EMBL" id="KIW33946.1"/>
    </source>
</evidence>
<proteinExistence type="predicted"/>
<protein>
    <recommendedName>
        <fullName evidence="1">SnoaL-like domain-containing protein</fullName>
    </recommendedName>
</protein>
<dbReference type="PANTHER" id="PTHR39598:SF1">
    <property type="entry name" value="AUSTINOID BIOSYNTHESIS CLUSTERS PROTEIN F-RELATED"/>
    <property type="match status" value="1"/>
</dbReference>
<sequence>MAPREQLLETATKYLDAHNQRDFPSIAACCTPTCTHRGGPASVKAPTRNNDEYVAFNVEVFKMMHTYHAEMTDAIVDEASRKVALFLHAKATADAGEYENEYIITLTMSEDGKLVQDQYDFIDSHTMMQWIAKLGNFGPETWEKK</sequence>
<dbReference type="Pfam" id="PF12680">
    <property type="entry name" value="SnoaL_2"/>
    <property type="match status" value="1"/>
</dbReference>
<organism evidence="2 3">
    <name type="scientific">Cladophialophora immunda</name>
    <dbReference type="NCBI Taxonomy" id="569365"/>
    <lineage>
        <taxon>Eukaryota</taxon>
        <taxon>Fungi</taxon>
        <taxon>Dikarya</taxon>
        <taxon>Ascomycota</taxon>
        <taxon>Pezizomycotina</taxon>
        <taxon>Eurotiomycetes</taxon>
        <taxon>Chaetothyriomycetidae</taxon>
        <taxon>Chaetothyriales</taxon>
        <taxon>Herpotrichiellaceae</taxon>
        <taxon>Cladophialophora</taxon>
    </lineage>
</organism>
<dbReference type="Gene3D" id="3.10.450.50">
    <property type="match status" value="1"/>
</dbReference>
<dbReference type="InterPro" id="IPR032710">
    <property type="entry name" value="NTF2-like_dom_sf"/>
</dbReference>
<feature type="domain" description="SnoaL-like" evidence="1">
    <location>
        <begin position="12"/>
        <end position="115"/>
    </location>
</feature>
<dbReference type="Proteomes" id="UP000054466">
    <property type="component" value="Unassembled WGS sequence"/>
</dbReference>
<dbReference type="VEuPathDB" id="FungiDB:PV07_00757"/>
<dbReference type="SUPFAM" id="SSF54427">
    <property type="entry name" value="NTF2-like"/>
    <property type="match status" value="1"/>
</dbReference>
<dbReference type="HOGENOM" id="CLU_108113_4_1_1"/>
<dbReference type="STRING" id="569365.A0A0D2A0K3"/>
<dbReference type="OrthoDB" id="3758478at2759"/>
<dbReference type="RefSeq" id="XP_016254162.1">
    <property type="nucleotide sequence ID" value="XM_016387234.1"/>
</dbReference>
<dbReference type="GeneID" id="27339951"/>
<dbReference type="AlphaFoldDB" id="A0A0D2A0K3"/>
<name>A0A0D2A0K3_9EURO</name>
<accession>A0A0D2A0K3</accession>
<dbReference type="PANTHER" id="PTHR39598">
    <property type="entry name" value="AUSTINOL SYNTHESIS PROTEIN F-RELATED"/>
    <property type="match status" value="1"/>
</dbReference>
<keyword evidence="3" id="KW-1185">Reference proteome</keyword>
<evidence type="ECO:0000313" key="3">
    <source>
        <dbReference type="Proteomes" id="UP000054466"/>
    </source>
</evidence>
<gene>
    <name evidence="2" type="ORF">PV07_00757</name>
</gene>
<dbReference type="EMBL" id="KN847040">
    <property type="protein sequence ID" value="KIW33946.1"/>
    <property type="molecule type" value="Genomic_DNA"/>
</dbReference>
<reference evidence="2 3" key="1">
    <citation type="submission" date="2015-01" db="EMBL/GenBank/DDBJ databases">
        <title>The Genome Sequence of Cladophialophora immunda CBS83496.</title>
        <authorList>
            <consortium name="The Broad Institute Genomics Platform"/>
            <person name="Cuomo C."/>
            <person name="de Hoog S."/>
            <person name="Gorbushina A."/>
            <person name="Stielow B."/>
            <person name="Teixiera M."/>
            <person name="Abouelleil A."/>
            <person name="Chapman S.B."/>
            <person name="Priest M."/>
            <person name="Young S.K."/>
            <person name="Wortman J."/>
            <person name="Nusbaum C."/>
            <person name="Birren B."/>
        </authorList>
    </citation>
    <scope>NUCLEOTIDE SEQUENCE [LARGE SCALE GENOMIC DNA]</scope>
    <source>
        <strain evidence="2 3">CBS 83496</strain>
    </source>
</reference>
<dbReference type="InterPro" id="IPR050977">
    <property type="entry name" value="Fungal_Meroterpenoid_Isomerase"/>
</dbReference>